<evidence type="ECO:0000313" key="1">
    <source>
        <dbReference type="EMBL" id="KAI0032255.1"/>
    </source>
</evidence>
<comment type="caution">
    <text evidence="1">The sequence shown here is derived from an EMBL/GenBank/DDBJ whole genome shotgun (WGS) entry which is preliminary data.</text>
</comment>
<gene>
    <name evidence="1" type="ORF">K488DRAFT_50342</name>
</gene>
<evidence type="ECO:0000313" key="2">
    <source>
        <dbReference type="Proteomes" id="UP000814128"/>
    </source>
</evidence>
<proteinExistence type="predicted"/>
<protein>
    <submittedName>
        <fullName evidence="1">Uncharacterized protein</fullName>
    </submittedName>
</protein>
<reference evidence="1" key="2">
    <citation type="journal article" date="2022" name="New Phytol.">
        <title>Evolutionary transition to the ectomycorrhizal habit in the genomes of a hyperdiverse lineage of mushroom-forming fungi.</title>
        <authorList>
            <person name="Looney B."/>
            <person name="Miyauchi S."/>
            <person name="Morin E."/>
            <person name="Drula E."/>
            <person name="Courty P.E."/>
            <person name="Kohler A."/>
            <person name="Kuo A."/>
            <person name="LaButti K."/>
            <person name="Pangilinan J."/>
            <person name="Lipzen A."/>
            <person name="Riley R."/>
            <person name="Andreopoulos W."/>
            <person name="He G."/>
            <person name="Johnson J."/>
            <person name="Nolan M."/>
            <person name="Tritt A."/>
            <person name="Barry K.W."/>
            <person name="Grigoriev I.V."/>
            <person name="Nagy L.G."/>
            <person name="Hibbett D."/>
            <person name="Henrissat B."/>
            <person name="Matheny P.B."/>
            <person name="Labbe J."/>
            <person name="Martin F.M."/>
        </authorList>
    </citation>
    <scope>NUCLEOTIDE SEQUENCE</scope>
    <source>
        <strain evidence="1">EC-137</strain>
    </source>
</reference>
<dbReference type="EMBL" id="MU273552">
    <property type="protein sequence ID" value="KAI0032255.1"/>
    <property type="molecule type" value="Genomic_DNA"/>
</dbReference>
<dbReference type="Proteomes" id="UP000814128">
    <property type="component" value="Unassembled WGS sequence"/>
</dbReference>
<name>A0ACB8QKS3_9AGAM</name>
<keyword evidence="2" id="KW-1185">Reference proteome</keyword>
<reference evidence="1" key="1">
    <citation type="submission" date="2021-02" db="EMBL/GenBank/DDBJ databases">
        <authorList>
            <consortium name="DOE Joint Genome Institute"/>
            <person name="Ahrendt S."/>
            <person name="Looney B.P."/>
            <person name="Miyauchi S."/>
            <person name="Morin E."/>
            <person name="Drula E."/>
            <person name="Courty P.E."/>
            <person name="Chicoki N."/>
            <person name="Fauchery L."/>
            <person name="Kohler A."/>
            <person name="Kuo A."/>
            <person name="Labutti K."/>
            <person name="Pangilinan J."/>
            <person name="Lipzen A."/>
            <person name="Riley R."/>
            <person name="Andreopoulos W."/>
            <person name="He G."/>
            <person name="Johnson J."/>
            <person name="Barry K.W."/>
            <person name="Grigoriev I.V."/>
            <person name="Nagy L."/>
            <person name="Hibbett D."/>
            <person name="Henrissat B."/>
            <person name="Matheny P.B."/>
            <person name="Labbe J."/>
            <person name="Martin F."/>
        </authorList>
    </citation>
    <scope>NUCLEOTIDE SEQUENCE</scope>
    <source>
        <strain evidence="1">EC-137</strain>
    </source>
</reference>
<organism evidence="1 2">
    <name type="scientific">Vararia minispora EC-137</name>
    <dbReference type="NCBI Taxonomy" id="1314806"/>
    <lineage>
        <taxon>Eukaryota</taxon>
        <taxon>Fungi</taxon>
        <taxon>Dikarya</taxon>
        <taxon>Basidiomycota</taxon>
        <taxon>Agaricomycotina</taxon>
        <taxon>Agaricomycetes</taxon>
        <taxon>Russulales</taxon>
        <taxon>Lachnocladiaceae</taxon>
        <taxon>Vararia</taxon>
    </lineage>
</organism>
<accession>A0ACB8QKS3</accession>
<sequence>MLPSQPPPPPSKRRPRASQKAEDISNPEVLLDRFRANARLMSYDDLNGSNVRLPVFGLSVTGPLSEAVESIPESELRTMNSDDYIIALCGKREMGGIEFIPYGLESLGLCQTRAFRPPPGLQTDMYPTEGEAPVLTAIGRAVVEMVWLACLSLTSFEPSA</sequence>